<name>A0A915IKI7_ROMCU</name>
<dbReference type="WBParaSite" id="nRc.2.0.1.t14384-RA">
    <property type="protein sequence ID" value="nRc.2.0.1.t14384-RA"/>
    <property type="gene ID" value="nRc.2.0.1.g14384"/>
</dbReference>
<dbReference type="Proteomes" id="UP000887565">
    <property type="component" value="Unplaced"/>
</dbReference>
<evidence type="ECO:0000313" key="1">
    <source>
        <dbReference type="Proteomes" id="UP000887565"/>
    </source>
</evidence>
<proteinExistence type="predicted"/>
<reference evidence="2" key="1">
    <citation type="submission" date="2022-11" db="UniProtKB">
        <authorList>
            <consortium name="WormBaseParasite"/>
        </authorList>
    </citation>
    <scope>IDENTIFICATION</scope>
</reference>
<accession>A0A915IKI7</accession>
<dbReference type="AlphaFoldDB" id="A0A915IKI7"/>
<organism evidence="1 2">
    <name type="scientific">Romanomermis culicivorax</name>
    <name type="common">Nematode worm</name>
    <dbReference type="NCBI Taxonomy" id="13658"/>
    <lineage>
        <taxon>Eukaryota</taxon>
        <taxon>Metazoa</taxon>
        <taxon>Ecdysozoa</taxon>
        <taxon>Nematoda</taxon>
        <taxon>Enoplea</taxon>
        <taxon>Dorylaimia</taxon>
        <taxon>Mermithida</taxon>
        <taxon>Mermithoidea</taxon>
        <taxon>Mermithidae</taxon>
        <taxon>Romanomermis</taxon>
    </lineage>
</organism>
<keyword evidence="1" id="KW-1185">Reference proteome</keyword>
<protein>
    <submittedName>
        <fullName evidence="2">Uncharacterized protein</fullName>
    </submittedName>
</protein>
<evidence type="ECO:0000313" key="2">
    <source>
        <dbReference type="WBParaSite" id="nRc.2.0.1.t14384-RA"/>
    </source>
</evidence>
<sequence length="103" mass="12284">MKYIKQITTLQEWFYMLGIVTAYIRRKSQNSHIYSTTKNENFTFLVSIRVSKYKTPNVHFMQKIKKTTTTKKTAENPFVKHNFVAVDFKSRQKMKTKLSTNDH</sequence>